<dbReference type="SUPFAM" id="SSF49785">
    <property type="entry name" value="Galactose-binding domain-like"/>
    <property type="match status" value="1"/>
</dbReference>
<dbReference type="PROSITE" id="PS51175">
    <property type="entry name" value="CBM6"/>
    <property type="match status" value="1"/>
</dbReference>
<sequence>MTAMRLSKAWPMAQMSLFIGVLLNGAGFVRADNPIVQSIYTADPAPVVHDGRVYLFTGHDEDGSTNYDMRDWRLFSSEDMVNWQHHGSPMDLTTFSWADASAWAGQLIARNDQFYFYVPVHRATGGMAIGVGVSDNITGPFIDTIGGPLLENGQIDPTVFIDDDGQAYMYWGNPGLWYVKLNEDMISYSGSITQVELTTDGFGTRPDNPNRPTMFEEGPWIYKRGDLYYLLYAANCCAEDIRYSTGPSATGPWTYRGVIMPFEGSSFTNHPAVIDFENTSYFFYHNGALPGGGGFTRSVAQIGALDPYTRQEAETMAWSEGVETEVCSEGGIDVSFINDGDYIKVKGVAFGEGATSFTARVASAASGGSIELRLGSKTGTLIGTCIVSGTGDWQTWTSVTCPVSGATGTHDLFFYFTGSSTEDLFNFNW</sequence>
<dbReference type="CDD" id="cd18618">
    <property type="entry name" value="GH43_Xsa43E-like"/>
    <property type="match status" value="1"/>
</dbReference>
<dbReference type="PANTHER" id="PTHR43772:SF2">
    <property type="entry name" value="PUTATIVE (AFU_ORTHOLOGUE AFUA_2G04480)-RELATED"/>
    <property type="match status" value="1"/>
</dbReference>
<dbReference type="SUPFAM" id="SSF75005">
    <property type="entry name" value="Arabinanase/levansucrase/invertase"/>
    <property type="match status" value="1"/>
</dbReference>
<evidence type="ECO:0000256" key="9">
    <source>
        <dbReference type="SAM" id="SignalP"/>
    </source>
</evidence>
<dbReference type="InterPro" id="IPR006584">
    <property type="entry name" value="Cellulose-bd_IV"/>
</dbReference>
<dbReference type="OrthoDB" id="5211809at2759"/>
<dbReference type="Gene3D" id="2.115.10.20">
    <property type="entry name" value="Glycosyl hydrolase domain, family 43"/>
    <property type="match status" value="1"/>
</dbReference>
<evidence type="ECO:0000259" key="10">
    <source>
        <dbReference type="PROSITE" id="PS51175"/>
    </source>
</evidence>
<accession>A0A9P5LH31</accession>
<evidence type="ECO:0000256" key="1">
    <source>
        <dbReference type="ARBA" id="ARBA00009865"/>
    </source>
</evidence>
<keyword evidence="4" id="KW-0119">Carbohydrate metabolism</keyword>
<dbReference type="GO" id="GO:0030246">
    <property type="term" value="F:carbohydrate binding"/>
    <property type="evidence" value="ECO:0007669"/>
    <property type="project" value="InterPro"/>
</dbReference>
<dbReference type="InterPro" id="IPR008979">
    <property type="entry name" value="Galactose-bd-like_sf"/>
</dbReference>
<dbReference type="Pfam" id="PF03422">
    <property type="entry name" value="CBM_6"/>
    <property type="match status" value="1"/>
</dbReference>
<dbReference type="CDD" id="cd04084">
    <property type="entry name" value="CBM6_xylanase-like"/>
    <property type="match status" value="1"/>
</dbReference>
<dbReference type="AlphaFoldDB" id="A0A9P5LH31"/>
<dbReference type="InterPro" id="IPR005084">
    <property type="entry name" value="CBM6"/>
</dbReference>
<dbReference type="InterPro" id="IPR052176">
    <property type="entry name" value="Glycosyl_Hydrlase_43_Enz"/>
</dbReference>
<dbReference type="Gene3D" id="2.60.120.260">
    <property type="entry name" value="Galactose-binding domain-like"/>
    <property type="match status" value="1"/>
</dbReference>
<dbReference type="PANTHER" id="PTHR43772">
    <property type="entry name" value="ENDO-1,4-BETA-XYLANASE"/>
    <property type="match status" value="1"/>
</dbReference>
<gene>
    <name evidence="11" type="ORF">G7Z17_g5685</name>
</gene>
<protein>
    <recommendedName>
        <fullName evidence="10">CBM6 domain-containing protein</fullName>
    </recommendedName>
</protein>
<keyword evidence="3 8" id="KW-0378">Hydrolase</keyword>
<feature type="signal peptide" evidence="9">
    <location>
        <begin position="1"/>
        <end position="31"/>
    </location>
</feature>
<evidence type="ECO:0000256" key="6">
    <source>
        <dbReference type="PIRSR" id="PIRSR606710-1"/>
    </source>
</evidence>
<dbReference type="SMART" id="SM00606">
    <property type="entry name" value="CBD_IV"/>
    <property type="match status" value="1"/>
</dbReference>
<feature type="site" description="Important for catalytic activity, responsible for pKa modulation of the active site Glu and correct orientation of both the proton donor and substrate" evidence="7">
    <location>
        <position position="156"/>
    </location>
</feature>
<dbReference type="InterPro" id="IPR023296">
    <property type="entry name" value="Glyco_hydro_beta-prop_sf"/>
</dbReference>
<keyword evidence="5 8" id="KW-0326">Glycosidase</keyword>
<evidence type="ECO:0000313" key="12">
    <source>
        <dbReference type="Proteomes" id="UP000722485"/>
    </source>
</evidence>
<evidence type="ECO:0000256" key="8">
    <source>
        <dbReference type="RuleBase" id="RU361187"/>
    </source>
</evidence>
<comment type="caution">
    <text evidence="11">The sequence shown here is derived from an EMBL/GenBank/DDBJ whole genome shotgun (WGS) entry which is preliminary data.</text>
</comment>
<feature type="domain" description="CBM6" evidence="10">
    <location>
        <begin position="309"/>
        <end position="429"/>
    </location>
</feature>
<dbReference type="Pfam" id="PF04616">
    <property type="entry name" value="Glyco_hydro_43"/>
    <property type="match status" value="1"/>
</dbReference>
<feature type="active site" description="Proton acceptor" evidence="6">
    <location>
        <position position="43"/>
    </location>
</feature>
<dbReference type="EMBL" id="JAANBB010000097">
    <property type="protein sequence ID" value="KAF7550501.1"/>
    <property type="molecule type" value="Genomic_DNA"/>
</dbReference>
<proteinExistence type="inferred from homology"/>
<feature type="active site" description="Proton donor" evidence="6">
    <location>
        <position position="217"/>
    </location>
</feature>
<evidence type="ECO:0000256" key="4">
    <source>
        <dbReference type="ARBA" id="ARBA00023277"/>
    </source>
</evidence>
<organism evidence="11 12">
    <name type="scientific">Cylindrodendrum hubeiense</name>
    <dbReference type="NCBI Taxonomy" id="595255"/>
    <lineage>
        <taxon>Eukaryota</taxon>
        <taxon>Fungi</taxon>
        <taxon>Dikarya</taxon>
        <taxon>Ascomycota</taxon>
        <taxon>Pezizomycotina</taxon>
        <taxon>Sordariomycetes</taxon>
        <taxon>Hypocreomycetidae</taxon>
        <taxon>Hypocreales</taxon>
        <taxon>Nectriaceae</taxon>
        <taxon>Cylindrodendrum</taxon>
    </lineage>
</organism>
<keyword evidence="2 9" id="KW-0732">Signal</keyword>
<evidence type="ECO:0000256" key="5">
    <source>
        <dbReference type="ARBA" id="ARBA00023295"/>
    </source>
</evidence>
<name>A0A9P5LH31_9HYPO</name>
<feature type="chain" id="PRO_5040467112" description="CBM6 domain-containing protein" evidence="9">
    <location>
        <begin position="32"/>
        <end position="429"/>
    </location>
</feature>
<dbReference type="GO" id="GO:0004553">
    <property type="term" value="F:hydrolase activity, hydrolyzing O-glycosyl compounds"/>
    <property type="evidence" value="ECO:0007669"/>
    <property type="project" value="InterPro"/>
</dbReference>
<reference evidence="11" key="1">
    <citation type="submission" date="2020-03" db="EMBL/GenBank/DDBJ databases">
        <title>Draft Genome Sequence of Cylindrodendrum hubeiense.</title>
        <authorList>
            <person name="Buettner E."/>
            <person name="Kellner H."/>
        </authorList>
    </citation>
    <scope>NUCLEOTIDE SEQUENCE</scope>
    <source>
        <strain evidence="11">IHI 201604</strain>
    </source>
</reference>
<dbReference type="Proteomes" id="UP000722485">
    <property type="component" value="Unassembled WGS sequence"/>
</dbReference>
<evidence type="ECO:0000256" key="7">
    <source>
        <dbReference type="PIRSR" id="PIRSR606710-2"/>
    </source>
</evidence>
<dbReference type="InterPro" id="IPR006710">
    <property type="entry name" value="Glyco_hydro_43"/>
</dbReference>
<keyword evidence="12" id="KW-1185">Reference proteome</keyword>
<dbReference type="GO" id="GO:0005975">
    <property type="term" value="P:carbohydrate metabolic process"/>
    <property type="evidence" value="ECO:0007669"/>
    <property type="project" value="InterPro"/>
</dbReference>
<evidence type="ECO:0000313" key="11">
    <source>
        <dbReference type="EMBL" id="KAF7550501.1"/>
    </source>
</evidence>
<evidence type="ECO:0000256" key="2">
    <source>
        <dbReference type="ARBA" id="ARBA00022729"/>
    </source>
</evidence>
<evidence type="ECO:0000256" key="3">
    <source>
        <dbReference type="ARBA" id="ARBA00022801"/>
    </source>
</evidence>
<comment type="similarity">
    <text evidence="1 8">Belongs to the glycosyl hydrolase 43 family.</text>
</comment>